<reference evidence="1 2" key="1">
    <citation type="submission" date="2023-05" db="EMBL/GenBank/DDBJ databases">
        <authorList>
            <person name="Zhang X."/>
        </authorList>
    </citation>
    <scope>NUCLEOTIDE SEQUENCE [LARGE SCALE GENOMIC DNA]</scope>
    <source>
        <strain evidence="1 2">DM2B3-1</strain>
    </source>
</reference>
<evidence type="ECO:0000313" key="1">
    <source>
        <dbReference type="EMBL" id="MDJ1495917.1"/>
    </source>
</evidence>
<evidence type="ECO:0008006" key="3">
    <source>
        <dbReference type="Google" id="ProtNLM"/>
    </source>
</evidence>
<evidence type="ECO:0000313" key="2">
    <source>
        <dbReference type="Proteomes" id="UP001228581"/>
    </source>
</evidence>
<sequence>MKNDLGTIEIYLPPELDSSYQWISYTDFAPCGHEYRYRFIDKRYSALAETGFIYLKQPDSLYQFTIFHMQDKNCIQNFNLNKKKLSGIINKISDHNKAFQKEGHLIWEEKSIKEIEGRKYLLLAYTDKSDYIMLDEMAKVLIFTKIGKEVVWLEFECNACDCSDFTKRMRPAIETIRIDTSRIVGKN</sequence>
<keyword evidence="2" id="KW-1185">Reference proteome</keyword>
<dbReference type="EMBL" id="JASJOT010000018">
    <property type="protein sequence ID" value="MDJ1495917.1"/>
    <property type="molecule type" value="Genomic_DNA"/>
</dbReference>
<comment type="caution">
    <text evidence="1">The sequence shown here is derived from an EMBL/GenBank/DDBJ whole genome shotgun (WGS) entry which is preliminary data.</text>
</comment>
<dbReference type="RefSeq" id="WP_314000333.1">
    <property type="nucleotide sequence ID" value="NZ_JASJOT010000018.1"/>
</dbReference>
<accession>A0ABT7CQ94</accession>
<organism evidence="1 2">
    <name type="scientific">Xanthocytophaga flava</name>
    <dbReference type="NCBI Taxonomy" id="3048013"/>
    <lineage>
        <taxon>Bacteria</taxon>
        <taxon>Pseudomonadati</taxon>
        <taxon>Bacteroidota</taxon>
        <taxon>Cytophagia</taxon>
        <taxon>Cytophagales</taxon>
        <taxon>Rhodocytophagaceae</taxon>
        <taxon>Xanthocytophaga</taxon>
    </lineage>
</organism>
<name>A0ABT7CQ94_9BACT</name>
<proteinExistence type="predicted"/>
<gene>
    <name evidence="1" type="ORF">QNI19_23485</name>
</gene>
<protein>
    <recommendedName>
        <fullName evidence="3">DUF3805 domain-containing protein</fullName>
    </recommendedName>
</protein>
<dbReference type="Proteomes" id="UP001228581">
    <property type="component" value="Unassembled WGS sequence"/>
</dbReference>